<keyword evidence="1" id="KW-0496">Mitochondrion</keyword>
<reference evidence="1" key="1">
    <citation type="submission" date="2017-03" db="EMBL/GenBank/DDBJ databases">
        <title>The mitochondrial genome of the carnivorous plant Utricularia reniformis (Lentibulariaceae): structure, comparative analysis and evolutionary landmarks.</title>
        <authorList>
            <person name="Silva S.R."/>
            <person name="Alvarenga D.O."/>
            <person name="Michael T.P."/>
            <person name="Miranda V.F.O."/>
            <person name="Varani A.M."/>
        </authorList>
    </citation>
    <scope>NUCLEOTIDE SEQUENCE</scope>
</reference>
<evidence type="ECO:0000313" key="1">
    <source>
        <dbReference type="EMBL" id="ART30486.1"/>
    </source>
</evidence>
<dbReference type="EMBL" id="KY774314">
    <property type="protein sequence ID" value="ART30486.1"/>
    <property type="molecule type" value="Genomic_DNA"/>
</dbReference>
<sequence>MNCYGKWSFTLTLLSSLPPITDLSQRIHSKKNRSLDVDTWTATKA</sequence>
<protein>
    <submittedName>
        <fullName evidence="1">Uncharacterized protein</fullName>
    </submittedName>
</protein>
<accession>A0A1Y0AZ79</accession>
<name>A0A1Y0AZ79_9LAMI</name>
<geneLocation type="mitochondrion" evidence="1"/>
<gene>
    <name evidence="1" type="ORF">AEK19_MT0207</name>
</gene>
<proteinExistence type="predicted"/>
<dbReference type="AlphaFoldDB" id="A0A1Y0AZ79"/>
<organism evidence="1">
    <name type="scientific">Utricularia reniformis</name>
    <dbReference type="NCBI Taxonomy" id="192314"/>
    <lineage>
        <taxon>Eukaryota</taxon>
        <taxon>Viridiplantae</taxon>
        <taxon>Streptophyta</taxon>
        <taxon>Embryophyta</taxon>
        <taxon>Tracheophyta</taxon>
        <taxon>Spermatophyta</taxon>
        <taxon>Magnoliopsida</taxon>
        <taxon>eudicotyledons</taxon>
        <taxon>Gunneridae</taxon>
        <taxon>Pentapetalae</taxon>
        <taxon>asterids</taxon>
        <taxon>lamiids</taxon>
        <taxon>Lamiales</taxon>
        <taxon>Lentibulariaceae</taxon>
        <taxon>Utricularia</taxon>
    </lineage>
</organism>